<dbReference type="InterPro" id="IPR055418">
    <property type="entry name" value="UFD1_N2"/>
</dbReference>
<sequence length="256" mass="28090">MLFSITNPATGKKTNAGVLEFTAEEGLVYLPEWVMQNLGLNFRDFVTIQNVSLSLGTFVKIQPQSADFLDISDHRAVLENALRKFSTLTEGDLFTISYNDKNYDILVLETKPSKEGISIVETDLQVDFEAPPGYVEPDYKSMAAGSTPRKPISDNLMSNQIDALISSSIAEEIPDVGVKLKPTSQSSKAKDPIISSKGNPSDLVKSVQDGEPVELDVPVGQLYFGFKIKAPIQKTDDDTPKFSGEGKSLKPRKKKK</sequence>
<reference evidence="6 7" key="1">
    <citation type="journal article" date="2016" name="Mol. Biol. Evol.">
        <title>Genome-Wide Survey of Gut Fungi (Harpellales) Reveals the First Horizontally Transferred Ubiquitin Gene from a Mosquito Host.</title>
        <authorList>
            <person name="Wang Y."/>
            <person name="White M.M."/>
            <person name="Kvist S."/>
            <person name="Moncalvo J.M."/>
        </authorList>
    </citation>
    <scope>NUCLEOTIDE SEQUENCE [LARGE SCALE GENOMIC DNA]</scope>
    <source>
        <strain evidence="6 7">ALG-7-W6</strain>
    </source>
</reference>
<dbReference type="GO" id="GO:0006511">
    <property type="term" value="P:ubiquitin-dependent protein catabolic process"/>
    <property type="evidence" value="ECO:0007669"/>
    <property type="project" value="InterPro"/>
</dbReference>
<dbReference type="Proteomes" id="UP000187455">
    <property type="component" value="Unassembled WGS sequence"/>
</dbReference>
<name>A0A1R0H6U1_9FUNG</name>
<feature type="domain" description="Ubiquitin fusion degradation protein UFD1 N-terminal subdomain 2" evidence="5">
    <location>
        <begin position="56"/>
        <end position="131"/>
    </location>
</feature>
<gene>
    <name evidence="6" type="ORF">AYI68_g1034</name>
</gene>
<feature type="domain" description="Ubiquitin fusion degradation protein UFD1 N-terminal subdomain 1" evidence="4">
    <location>
        <begin position="1"/>
        <end position="53"/>
    </location>
</feature>
<keyword evidence="2" id="KW-0833">Ubl conjugation pathway</keyword>
<evidence type="ECO:0000313" key="7">
    <source>
        <dbReference type="Proteomes" id="UP000187455"/>
    </source>
</evidence>
<dbReference type="GO" id="GO:0036503">
    <property type="term" value="P:ERAD pathway"/>
    <property type="evidence" value="ECO:0007669"/>
    <property type="project" value="TreeGrafter"/>
</dbReference>
<dbReference type="AlphaFoldDB" id="A0A1R0H6U1"/>
<dbReference type="GO" id="GO:0031593">
    <property type="term" value="F:polyubiquitin modification-dependent protein binding"/>
    <property type="evidence" value="ECO:0007669"/>
    <property type="project" value="TreeGrafter"/>
</dbReference>
<dbReference type="Gene3D" id="3.10.330.10">
    <property type="match status" value="1"/>
</dbReference>
<evidence type="ECO:0000256" key="3">
    <source>
        <dbReference type="SAM" id="MobiDB-lite"/>
    </source>
</evidence>
<dbReference type="OrthoDB" id="422728at2759"/>
<organism evidence="6 7">
    <name type="scientific">Smittium mucronatum</name>
    <dbReference type="NCBI Taxonomy" id="133383"/>
    <lineage>
        <taxon>Eukaryota</taxon>
        <taxon>Fungi</taxon>
        <taxon>Fungi incertae sedis</taxon>
        <taxon>Zoopagomycota</taxon>
        <taxon>Kickxellomycotina</taxon>
        <taxon>Harpellomycetes</taxon>
        <taxon>Harpellales</taxon>
        <taxon>Legeriomycetaceae</taxon>
        <taxon>Smittium</taxon>
    </lineage>
</organism>
<comment type="similarity">
    <text evidence="1">Belongs to the UFD1 family.</text>
</comment>
<dbReference type="GO" id="GO:0034098">
    <property type="term" value="C:VCP-NPL4-UFD1 AAA ATPase complex"/>
    <property type="evidence" value="ECO:0007669"/>
    <property type="project" value="TreeGrafter"/>
</dbReference>
<dbReference type="EMBL" id="LSSL01000356">
    <property type="protein sequence ID" value="OLY84794.1"/>
    <property type="molecule type" value="Genomic_DNA"/>
</dbReference>
<evidence type="ECO:0000313" key="6">
    <source>
        <dbReference type="EMBL" id="OLY84794.1"/>
    </source>
</evidence>
<protein>
    <submittedName>
        <fullName evidence="6">Ubiquitin fusion degradation protein 1</fullName>
    </submittedName>
</protein>
<dbReference type="Pfam" id="PF03152">
    <property type="entry name" value="UFD1_N1"/>
    <property type="match status" value="1"/>
</dbReference>
<feature type="region of interest" description="Disordered" evidence="3">
    <location>
        <begin position="181"/>
        <end position="206"/>
    </location>
</feature>
<proteinExistence type="inferred from homology"/>
<dbReference type="STRING" id="133383.A0A1R0H6U1"/>
<evidence type="ECO:0000259" key="5">
    <source>
        <dbReference type="Pfam" id="PF24842"/>
    </source>
</evidence>
<dbReference type="PANTHER" id="PTHR12555">
    <property type="entry name" value="UBIQUITIN FUSION DEGRADATON PROTEIN 1"/>
    <property type="match status" value="1"/>
</dbReference>
<evidence type="ECO:0000256" key="2">
    <source>
        <dbReference type="ARBA" id="ARBA00022786"/>
    </source>
</evidence>
<evidence type="ECO:0000256" key="1">
    <source>
        <dbReference type="ARBA" id="ARBA00006043"/>
    </source>
</evidence>
<comment type="caution">
    <text evidence="6">The sequence shown here is derived from an EMBL/GenBank/DDBJ whole genome shotgun (WGS) entry which is preliminary data.</text>
</comment>
<dbReference type="Gene3D" id="2.40.40.50">
    <property type="entry name" value="Ubiquitin fusion degradation protein UFD1, N-terminal domain"/>
    <property type="match status" value="1"/>
</dbReference>
<feature type="region of interest" description="Disordered" evidence="3">
    <location>
        <begin position="234"/>
        <end position="256"/>
    </location>
</feature>
<evidence type="ECO:0000259" key="4">
    <source>
        <dbReference type="Pfam" id="PF03152"/>
    </source>
</evidence>
<accession>A0A1R0H6U1</accession>
<dbReference type="Pfam" id="PF24842">
    <property type="entry name" value="UFD1_N2"/>
    <property type="match status" value="1"/>
</dbReference>
<keyword evidence="7" id="KW-1185">Reference proteome</keyword>
<dbReference type="InterPro" id="IPR042299">
    <property type="entry name" value="Ufd1-like_Nn"/>
</dbReference>
<dbReference type="InterPro" id="IPR055417">
    <property type="entry name" value="UFD1_N1"/>
</dbReference>
<dbReference type="PANTHER" id="PTHR12555:SF13">
    <property type="entry name" value="UBIQUITIN RECOGNITION FACTOR IN ER-ASSOCIATED DEGRADATION PROTEIN 1"/>
    <property type="match status" value="1"/>
</dbReference>
<dbReference type="InterPro" id="IPR004854">
    <property type="entry name" value="Ufd1-like"/>
</dbReference>